<gene>
    <name evidence="1" type="ORF">DPMN_046287</name>
</gene>
<dbReference type="EMBL" id="JAIWYP010000011">
    <property type="protein sequence ID" value="KAH3739633.1"/>
    <property type="molecule type" value="Genomic_DNA"/>
</dbReference>
<proteinExistence type="predicted"/>
<dbReference type="AlphaFoldDB" id="A0A9D4D5X7"/>
<name>A0A9D4D5X7_DREPO</name>
<organism evidence="1 2">
    <name type="scientific">Dreissena polymorpha</name>
    <name type="common">Zebra mussel</name>
    <name type="synonym">Mytilus polymorpha</name>
    <dbReference type="NCBI Taxonomy" id="45954"/>
    <lineage>
        <taxon>Eukaryota</taxon>
        <taxon>Metazoa</taxon>
        <taxon>Spiralia</taxon>
        <taxon>Lophotrochozoa</taxon>
        <taxon>Mollusca</taxon>
        <taxon>Bivalvia</taxon>
        <taxon>Autobranchia</taxon>
        <taxon>Heteroconchia</taxon>
        <taxon>Euheterodonta</taxon>
        <taxon>Imparidentia</taxon>
        <taxon>Neoheterodontei</taxon>
        <taxon>Myida</taxon>
        <taxon>Dreissenoidea</taxon>
        <taxon>Dreissenidae</taxon>
        <taxon>Dreissena</taxon>
    </lineage>
</organism>
<accession>A0A9D4D5X7</accession>
<evidence type="ECO:0000313" key="2">
    <source>
        <dbReference type="Proteomes" id="UP000828390"/>
    </source>
</evidence>
<protein>
    <submittedName>
        <fullName evidence="1">Uncharacterized protein</fullName>
    </submittedName>
</protein>
<reference evidence="1" key="1">
    <citation type="journal article" date="2019" name="bioRxiv">
        <title>The Genome of the Zebra Mussel, Dreissena polymorpha: A Resource for Invasive Species Research.</title>
        <authorList>
            <person name="McCartney M.A."/>
            <person name="Auch B."/>
            <person name="Kono T."/>
            <person name="Mallez S."/>
            <person name="Zhang Y."/>
            <person name="Obille A."/>
            <person name="Becker A."/>
            <person name="Abrahante J.E."/>
            <person name="Garbe J."/>
            <person name="Badalamenti J.P."/>
            <person name="Herman A."/>
            <person name="Mangelson H."/>
            <person name="Liachko I."/>
            <person name="Sullivan S."/>
            <person name="Sone E.D."/>
            <person name="Koren S."/>
            <person name="Silverstein K.A.T."/>
            <person name="Beckman K.B."/>
            <person name="Gohl D.M."/>
        </authorList>
    </citation>
    <scope>NUCLEOTIDE SEQUENCE</scope>
    <source>
        <strain evidence="1">Duluth1</strain>
        <tissue evidence="1">Whole animal</tissue>
    </source>
</reference>
<sequence>MANINAGEAIQYTEITGYSKLATEQFDQLDTECAAVHISEVDFWWKQTVFVFILTANNASTVLWPRFSLYSF</sequence>
<keyword evidence="2" id="KW-1185">Reference proteome</keyword>
<reference evidence="1" key="2">
    <citation type="submission" date="2020-11" db="EMBL/GenBank/DDBJ databases">
        <authorList>
            <person name="McCartney M.A."/>
            <person name="Auch B."/>
            <person name="Kono T."/>
            <person name="Mallez S."/>
            <person name="Becker A."/>
            <person name="Gohl D.M."/>
            <person name="Silverstein K.A.T."/>
            <person name="Koren S."/>
            <person name="Bechman K.B."/>
            <person name="Herman A."/>
            <person name="Abrahante J.E."/>
            <person name="Garbe J."/>
        </authorList>
    </citation>
    <scope>NUCLEOTIDE SEQUENCE</scope>
    <source>
        <strain evidence="1">Duluth1</strain>
        <tissue evidence="1">Whole animal</tissue>
    </source>
</reference>
<comment type="caution">
    <text evidence="1">The sequence shown here is derived from an EMBL/GenBank/DDBJ whole genome shotgun (WGS) entry which is preliminary data.</text>
</comment>
<dbReference type="Proteomes" id="UP000828390">
    <property type="component" value="Unassembled WGS sequence"/>
</dbReference>
<evidence type="ECO:0000313" key="1">
    <source>
        <dbReference type="EMBL" id="KAH3739633.1"/>
    </source>
</evidence>